<dbReference type="Gene3D" id="3.20.20.450">
    <property type="entry name" value="EAL domain"/>
    <property type="match status" value="1"/>
</dbReference>
<dbReference type="NCBIfam" id="TIGR00229">
    <property type="entry name" value="sensory_box"/>
    <property type="match status" value="1"/>
</dbReference>
<evidence type="ECO:0000259" key="2">
    <source>
        <dbReference type="PROSITE" id="PS50113"/>
    </source>
</evidence>
<dbReference type="InterPro" id="IPR000014">
    <property type="entry name" value="PAS"/>
</dbReference>
<dbReference type="InterPro" id="IPR000160">
    <property type="entry name" value="GGDEF_dom"/>
</dbReference>
<dbReference type="SUPFAM" id="SSF141868">
    <property type="entry name" value="EAL domain-like"/>
    <property type="match status" value="1"/>
</dbReference>
<evidence type="ECO:0000313" key="5">
    <source>
        <dbReference type="EMBL" id="RUT45264.1"/>
    </source>
</evidence>
<dbReference type="InterPro" id="IPR029787">
    <property type="entry name" value="Nucleotide_cyclase"/>
</dbReference>
<dbReference type="SMART" id="SM00052">
    <property type="entry name" value="EAL"/>
    <property type="match status" value="1"/>
</dbReference>
<dbReference type="CDD" id="cd01948">
    <property type="entry name" value="EAL"/>
    <property type="match status" value="1"/>
</dbReference>
<dbReference type="PROSITE" id="PS50883">
    <property type="entry name" value="EAL"/>
    <property type="match status" value="1"/>
</dbReference>
<dbReference type="FunFam" id="3.20.20.450:FF:000001">
    <property type="entry name" value="Cyclic di-GMP phosphodiesterase yahA"/>
    <property type="match status" value="1"/>
</dbReference>
<accession>A0A433Y7A9</accession>
<dbReference type="InterPro" id="IPR000700">
    <property type="entry name" value="PAS-assoc_C"/>
</dbReference>
<dbReference type="CDD" id="cd00130">
    <property type="entry name" value="PAS"/>
    <property type="match status" value="1"/>
</dbReference>
<evidence type="ECO:0000259" key="3">
    <source>
        <dbReference type="PROSITE" id="PS50883"/>
    </source>
</evidence>
<organism evidence="5 6">
    <name type="scientific">Paenibacillus anaericanus</name>
    <dbReference type="NCBI Taxonomy" id="170367"/>
    <lineage>
        <taxon>Bacteria</taxon>
        <taxon>Bacillati</taxon>
        <taxon>Bacillota</taxon>
        <taxon>Bacilli</taxon>
        <taxon>Bacillales</taxon>
        <taxon>Paenibacillaceae</taxon>
        <taxon>Paenibacillus</taxon>
    </lineage>
</organism>
<dbReference type="InterPro" id="IPR001610">
    <property type="entry name" value="PAC"/>
</dbReference>
<dbReference type="PROSITE" id="PS50113">
    <property type="entry name" value="PAC"/>
    <property type="match status" value="1"/>
</dbReference>
<dbReference type="AlphaFoldDB" id="A0A433Y7A9"/>
<dbReference type="Gene3D" id="3.30.70.270">
    <property type="match status" value="1"/>
</dbReference>
<dbReference type="InterPro" id="IPR035965">
    <property type="entry name" value="PAS-like_dom_sf"/>
</dbReference>
<comment type="caution">
    <text evidence="5">The sequence shown here is derived from an EMBL/GenBank/DDBJ whole genome shotgun (WGS) entry which is preliminary data.</text>
</comment>
<dbReference type="Pfam" id="PF00990">
    <property type="entry name" value="GGDEF"/>
    <property type="match status" value="1"/>
</dbReference>
<name>A0A433Y7A9_9BACL</name>
<dbReference type="PANTHER" id="PTHR44757">
    <property type="entry name" value="DIGUANYLATE CYCLASE DGCP"/>
    <property type="match status" value="1"/>
</dbReference>
<dbReference type="Pfam" id="PF00563">
    <property type="entry name" value="EAL"/>
    <property type="match status" value="1"/>
</dbReference>
<dbReference type="Gene3D" id="3.30.450.20">
    <property type="entry name" value="PAS domain"/>
    <property type="match status" value="1"/>
</dbReference>
<feature type="domain" description="GGDEF" evidence="4">
    <location>
        <begin position="210"/>
        <end position="343"/>
    </location>
</feature>
<dbReference type="CDD" id="cd01949">
    <property type="entry name" value="GGDEF"/>
    <property type="match status" value="1"/>
</dbReference>
<dbReference type="NCBIfam" id="TIGR00254">
    <property type="entry name" value="GGDEF"/>
    <property type="match status" value="1"/>
</dbReference>
<dbReference type="PROSITE" id="PS50887">
    <property type="entry name" value="GGDEF"/>
    <property type="match status" value="1"/>
</dbReference>
<feature type="domain" description="EAL" evidence="3">
    <location>
        <begin position="352"/>
        <end position="605"/>
    </location>
</feature>
<evidence type="ECO:0000259" key="4">
    <source>
        <dbReference type="PROSITE" id="PS50887"/>
    </source>
</evidence>
<protein>
    <submittedName>
        <fullName evidence="5">EAL domain-containing protein</fullName>
    </submittedName>
</protein>
<keyword evidence="6" id="KW-1185">Reference proteome</keyword>
<dbReference type="OrthoDB" id="9759607at2"/>
<dbReference type="InterPro" id="IPR052155">
    <property type="entry name" value="Biofilm_reg_signaling"/>
</dbReference>
<sequence length="606" mass="68773">MCVRTYFRSDAGHGHHQLVHTFFGSFRGGFILEKDEYHAQIDSIIHSSALLKSIDKMGVGIAITDPTLPDHPLVYVNQGFEKITGYTREEVLMRNCRFLQGEETDKEHLGVIRKAIKEGRSDTVTIKNYRKDGSTFWNQFIISPVIGSEGKPTYFIGLQLDVTKEVEERNASKQKIQQLSYFDPLTELLNMNRFKEIMKSKLEATGSTKKMAAVLRVNLNRFRYINESYGEVTGNEILKQVAERLKNTLADGTPICRSFADDFIIFLSDISDPLQIHEIANNLSDTLKKPYSVFNEEITSGCGMGISLYPDDSQDVTKLLKHAELAMKEAKAESLNGPHYFDYYLMDKLHKRINIEKKLPRAMAEGEFELHYQPKIDTSTLTLTGFEALIRWNDPELGLVPPNNFIPIAEDTGLIVQLGEWVLLEACRTNKKWQDAGLPKLPVSVNVSAVQFKHPQFVHMVQSALEQTGLDPQYLELEVTESLLNTPLFIMEKLDSLQEKGITLSIDDFGTGYSSIYYLKELPLQVLKIDRTFVRETPSSIRDSSLLLSIIQLGKSLGMTVLAEGVETEEQFNFLRDNGCDQIQGYYYSRPLNQMSMEKLLNSDPS</sequence>
<dbReference type="InterPro" id="IPR001633">
    <property type="entry name" value="EAL_dom"/>
</dbReference>
<dbReference type="Proteomes" id="UP000279446">
    <property type="component" value="Unassembled WGS sequence"/>
</dbReference>
<reference evidence="5 6" key="1">
    <citation type="submission" date="2018-12" db="EMBL/GenBank/DDBJ databases">
        <authorList>
            <person name="Sun L."/>
            <person name="Chen Z."/>
        </authorList>
    </citation>
    <scope>NUCLEOTIDE SEQUENCE [LARGE SCALE GENOMIC DNA]</scope>
    <source>
        <strain evidence="5 6">DSM 15890</strain>
    </source>
</reference>
<feature type="domain" description="PAS" evidence="1">
    <location>
        <begin position="46"/>
        <end position="119"/>
    </location>
</feature>
<evidence type="ECO:0000313" key="6">
    <source>
        <dbReference type="Proteomes" id="UP000279446"/>
    </source>
</evidence>
<dbReference type="SUPFAM" id="SSF55073">
    <property type="entry name" value="Nucleotide cyclase"/>
    <property type="match status" value="1"/>
</dbReference>
<gene>
    <name evidence="5" type="ORF">EJP82_15930</name>
</gene>
<dbReference type="InterPro" id="IPR043128">
    <property type="entry name" value="Rev_trsase/Diguanyl_cyclase"/>
</dbReference>
<feature type="domain" description="PAC" evidence="2">
    <location>
        <begin position="122"/>
        <end position="174"/>
    </location>
</feature>
<dbReference type="PANTHER" id="PTHR44757:SF2">
    <property type="entry name" value="BIOFILM ARCHITECTURE MAINTENANCE PROTEIN MBAA"/>
    <property type="match status" value="1"/>
</dbReference>
<dbReference type="PROSITE" id="PS50112">
    <property type="entry name" value="PAS"/>
    <property type="match status" value="1"/>
</dbReference>
<dbReference type="EMBL" id="RZNY01000013">
    <property type="protein sequence ID" value="RUT45264.1"/>
    <property type="molecule type" value="Genomic_DNA"/>
</dbReference>
<evidence type="ECO:0000259" key="1">
    <source>
        <dbReference type="PROSITE" id="PS50112"/>
    </source>
</evidence>
<dbReference type="InterPro" id="IPR035919">
    <property type="entry name" value="EAL_sf"/>
</dbReference>
<dbReference type="SMART" id="SM00086">
    <property type="entry name" value="PAC"/>
    <property type="match status" value="1"/>
</dbReference>
<proteinExistence type="predicted"/>
<dbReference type="Pfam" id="PF13426">
    <property type="entry name" value="PAS_9"/>
    <property type="match status" value="1"/>
</dbReference>
<dbReference type="SMART" id="SM00267">
    <property type="entry name" value="GGDEF"/>
    <property type="match status" value="1"/>
</dbReference>
<dbReference type="SUPFAM" id="SSF55785">
    <property type="entry name" value="PYP-like sensor domain (PAS domain)"/>
    <property type="match status" value="1"/>
</dbReference>